<keyword evidence="6" id="KW-1185">Reference proteome</keyword>
<dbReference type="PANTHER" id="PTHR37165">
    <property type="entry name" value="PEPTIDASE U56 FAMILY"/>
    <property type="match status" value="1"/>
</dbReference>
<evidence type="ECO:0000256" key="2">
    <source>
        <dbReference type="ARBA" id="ARBA00033743"/>
    </source>
</evidence>
<comment type="subcellular location">
    <subcellularLocation>
        <location evidence="1">Encapsulin nanocompartment</location>
    </subcellularLocation>
</comment>
<dbReference type="InterPro" id="IPR007544">
    <property type="entry name" value="ENCAP"/>
</dbReference>
<dbReference type="AlphaFoldDB" id="A0A845R271"/>
<evidence type="ECO:0000313" key="5">
    <source>
        <dbReference type="EMBL" id="NBI07806.1"/>
    </source>
</evidence>
<dbReference type="Gene3D" id="3.30.2320.10">
    <property type="entry name" value="hypothetical protein PF0899 domain"/>
    <property type="match status" value="1"/>
</dbReference>
<name>A0A845R271_9CLOT</name>
<dbReference type="PIRSF" id="PIRSF019254">
    <property type="entry name" value="CFP29"/>
    <property type="match status" value="1"/>
</dbReference>
<evidence type="ECO:0000313" key="6">
    <source>
        <dbReference type="Proteomes" id="UP000467132"/>
    </source>
</evidence>
<dbReference type="EMBL" id="QXXA01000015">
    <property type="protein sequence ID" value="NBI07806.1"/>
    <property type="molecule type" value="Genomic_DNA"/>
</dbReference>
<accession>A0A845R271</accession>
<dbReference type="Proteomes" id="UP000467132">
    <property type="component" value="Unassembled WGS sequence"/>
</dbReference>
<dbReference type="Pfam" id="PF04454">
    <property type="entry name" value="Linocin_M18"/>
    <property type="match status" value="1"/>
</dbReference>
<dbReference type="GO" id="GO:0140737">
    <property type="term" value="C:encapsulin nanocompartment"/>
    <property type="evidence" value="ECO:0007669"/>
    <property type="project" value="UniProtKB-SubCell"/>
</dbReference>
<organism evidence="5 6">
    <name type="scientific">Senegalia massiliensis</name>
    <dbReference type="NCBI Taxonomy" id="1720316"/>
    <lineage>
        <taxon>Bacteria</taxon>
        <taxon>Bacillati</taxon>
        <taxon>Bacillota</taxon>
        <taxon>Clostridia</taxon>
        <taxon>Eubacteriales</taxon>
        <taxon>Clostridiaceae</taxon>
        <taxon>Senegalia</taxon>
    </lineage>
</organism>
<dbReference type="NCBIfam" id="NF041155">
    <property type="entry name" value="encap_f1"/>
    <property type="match status" value="1"/>
</dbReference>
<gene>
    <name evidence="5" type="ORF">D3Z33_13175</name>
</gene>
<reference evidence="5 6" key="1">
    <citation type="submission" date="2018-08" db="EMBL/GenBank/DDBJ databases">
        <title>Murine metabolic-syndrome-specific gut microbial biobank.</title>
        <authorList>
            <person name="Liu C."/>
        </authorList>
    </citation>
    <scope>NUCLEOTIDE SEQUENCE [LARGE SCALE GENOMIC DNA]</scope>
    <source>
        <strain evidence="5 6">583</strain>
    </source>
</reference>
<proteinExistence type="inferred from homology"/>
<evidence type="ECO:0000256" key="1">
    <source>
        <dbReference type="ARBA" id="ARBA00033738"/>
    </source>
</evidence>
<keyword evidence="3" id="KW-1284">Encapsulin nanocompartment</keyword>
<protein>
    <recommendedName>
        <fullName evidence="4">Type 1 encapsulin shell protein</fullName>
    </recommendedName>
</protein>
<dbReference type="InterPro" id="IPR051429">
    <property type="entry name" value="Encapsulin_nc"/>
</dbReference>
<evidence type="ECO:0000256" key="3">
    <source>
        <dbReference type="ARBA" id="ARBA00033787"/>
    </source>
</evidence>
<comment type="similarity">
    <text evidence="2">Belongs to the encapsulin family. Family 1 subfamily.</text>
</comment>
<dbReference type="Gene3D" id="3.30.2400.30">
    <property type="match status" value="1"/>
</dbReference>
<evidence type="ECO:0000256" key="4">
    <source>
        <dbReference type="ARBA" id="ARBA00050023"/>
    </source>
</evidence>
<dbReference type="PANTHER" id="PTHR37165:SF1">
    <property type="entry name" value="TYPE 1 ENCAPSULIN SHELL PROTEIN"/>
    <property type="match status" value="1"/>
</dbReference>
<sequence>MVMLKRNLAPISENMWQEIDQRAKEVLSNYLSARKVVNVSGPKGWEYNAISEGRLEPIECEEEVCSGVYKVKPLVESRVEFELNRWEMDNLERGAKDVDLDNLEEAAKKIALFEEKAIFNGFKKGMIEGLKDASSQEKMNFGNSGDDILKSVSQAMIKLNRAFAGKPYVLVVGEEAYQRINANCMGYPLLKRLEDLLGTEIVYSHVVDGAYLLPYNHEDLEMTIGKDLSIGYQNSDNEKVKFFITESFTFRVLDPNIIIEFTL</sequence>
<comment type="caution">
    <text evidence="5">The sequence shown here is derived from an EMBL/GenBank/DDBJ whole genome shotgun (WGS) entry which is preliminary data.</text>
</comment>
<dbReference type="OrthoDB" id="2922at2"/>